<protein>
    <submittedName>
        <fullName evidence="1">Polyketide cyclase/dehydrase/lipid transport protein</fullName>
    </submittedName>
</protein>
<name>A0A4V2G7T6_9ACTN</name>
<proteinExistence type="predicted"/>
<comment type="caution">
    <text evidence="1">The sequence shown here is derived from an EMBL/GenBank/DDBJ whole genome shotgun (WGS) entry which is preliminary data.</text>
</comment>
<accession>A0A4V2G7T6</accession>
<sequence length="147" mass="16707">MRFDVDTKASPDQALRAFTDFSERRTQIWNRTLDRKSYELRERGDSWAVARESSPGSPFWVVVRYDWSEPAVIRWTVLESSYGGGGEGFVRIAPGDNGGSRLHVEWTSTGARSQRTMLFLLHRGPMGRLISRMYASALDRFAQDDAG</sequence>
<dbReference type="Proteomes" id="UP000292564">
    <property type="component" value="Unassembled WGS sequence"/>
</dbReference>
<dbReference type="AlphaFoldDB" id="A0A4V2G7T6"/>
<reference evidence="1 2" key="1">
    <citation type="submission" date="2019-02" db="EMBL/GenBank/DDBJ databases">
        <title>Sequencing the genomes of 1000 actinobacteria strains.</title>
        <authorList>
            <person name="Klenk H.-P."/>
        </authorList>
    </citation>
    <scope>NUCLEOTIDE SEQUENCE [LARGE SCALE GENOMIC DNA]</scope>
    <source>
        <strain evidence="1 2">DSM 45162</strain>
    </source>
</reference>
<dbReference type="InterPro" id="IPR023393">
    <property type="entry name" value="START-like_dom_sf"/>
</dbReference>
<gene>
    <name evidence="1" type="ORF">EV385_5700</name>
</gene>
<evidence type="ECO:0000313" key="1">
    <source>
        <dbReference type="EMBL" id="RZU53766.1"/>
    </source>
</evidence>
<dbReference type="RefSeq" id="WP_130512216.1">
    <property type="nucleotide sequence ID" value="NZ_SHKY01000001.1"/>
</dbReference>
<dbReference type="EMBL" id="SHKY01000001">
    <property type="protein sequence ID" value="RZU53766.1"/>
    <property type="molecule type" value="Genomic_DNA"/>
</dbReference>
<organism evidence="1 2">
    <name type="scientific">Krasilnikovia cinnamomea</name>
    <dbReference type="NCBI Taxonomy" id="349313"/>
    <lineage>
        <taxon>Bacteria</taxon>
        <taxon>Bacillati</taxon>
        <taxon>Actinomycetota</taxon>
        <taxon>Actinomycetes</taxon>
        <taxon>Micromonosporales</taxon>
        <taxon>Micromonosporaceae</taxon>
        <taxon>Krasilnikovia</taxon>
    </lineage>
</organism>
<dbReference type="SUPFAM" id="SSF55961">
    <property type="entry name" value="Bet v1-like"/>
    <property type="match status" value="1"/>
</dbReference>
<keyword evidence="2" id="KW-1185">Reference proteome</keyword>
<dbReference type="InterPro" id="IPR019587">
    <property type="entry name" value="Polyketide_cyclase/dehydratase"/>
</dbReference>
<evidence type="ECO:0000313" key="2">
    <source>
        <dbReference type="Proteomes" id="UP000292564"/>
    </source>
</evidence>
<dbReference type="Gene3D" id="3.30.530.20">
    <property type="match status" value="1"/>
</dbReference>
<dbReference type="Pfam" id="PF10604">
    <property type="entry name" value="Polyketide_cyc2"/>
    <property type="match status" value="1"/>
</dbReference>
<dbReference type="OrthoDB" id="3290460at2"/>